<dbReference type="CDD" id="cd24023">
    <property type="entry name" value="ASKHA_NBD_ParM_Alp7A-like"/>
    <property type="match status" value="1"/>
</dbReference>
<organism evidence="2 3">
    <name type="scientific">Lactococcus lactis subsp. cremoris</name>
    <name type="common">Streptococcus cremoris</name>
    <dbReference type="NCBI Taxonomy" id="1359"/>
    <lineage>
        <taxon>Bacteria</taxon>
        <taxon>Bacillati</taxon>
        <taxon>Bacillota</taxon>
        <taxon>Bacilli</taxon>
        <taxon>Lactobacillales</taxon>
        <taxon>Streptococcaceae</taxon>
        <taxon>Lactococcus</taxon>
    </lineage>
</organism>
<geneLocation type="plasmid" evidence="3">
    <name>pmpjm1</name>
</geneLocation>
<feature type="domain" description="Actin-like protein N-terminal" evidence="1">
    <location>
        <begin position="10"/>
        <end position="189"/>
    </location>
</feature>
<proteinExistence type="predicted"/>
<dbReference type="InterPro" id="IPR040607">
    <property type="entry name" value="ALP_N"/>
</dbReference>
<dbReference type="RefSeq" id="WP_063280593.1">
    <property type="nucleotide sequence ID" value="NZ_CP016746.2"/>
</dbReference>
<dbReference type="AlphaFoldDB" id="A0A1V0PD81"/>
<accession>A0A1V0PD81</accession>
<evidence type="ECO:0000259" key="1">
    <source>
        <dbReference type="Pfam" id="PF17989"/>
    </source>
</evidence>
<evidence type="ECO:0000313" key="3">
    <source>
        <dbReference type="Proteomes" id="UP000191806"/>
    </source>
</evidence>
<keyword evidence="2" id="KW-0614">Plasmid</keyword>
<dbReference type="Pfam" id="PF17989">
    <property type="entry name" value="ALP_N"/>
    <property type="match status" value="1"/>
</dbReference>
<protein>
    <recommendedName>
        <fullName evidence="1">Actin-like protein N-terminal domain-containing protein</fullName>
    </recommendedName>
</protein>
<reference evidence="2 3" key="1">
    <citation type="journal article" date="2017" name="BMC Genomics">
        <title>Comparative and functional genomics of the Lactococcus lactis taxon; insights into evolution and niche adaptation.</title>
        <authorList>
            <person name="Kelleher P."/>
            <person name="Bottacini F."/>
            <person name="Mahony J."/>
            <person name="Kilcawley K.N."/>
            <person name="van Sinderen D."/>
        </authorList>
    </citation>
    <scope>NUCLEOTIDE SEQUENCE [LARGE SCALE GENOMIC DNA]</scope>
    <source>
        <strain evidence="2 3">JM1</strain>
        <plasmid evidence="3">pmpjm1</plasmid>
    </source>
</reference>
<sequence length="432" mass="48174">MNKKLILTGGIDVGNSDTKSYLNILTNPKNFLGNPGSLNTFPSIIAEKSPVDVSKNDLILNVIQTPLKSTLGKLYYVGEDAKLRSSNYHKTFDIQSKNISKVDEDLLSFLVFGSFAQYILKNGIMDSWKGNEIEIEAYLGVSLPISDGVNKHNQYVDGLTRGPHTFVINKGERSLTVNLTVKKAIALAEGEAGVYIFQHPTPTIRKQIEELIFKTIGQNDFDPYEEFLKYANIQTLDGGGATFDSANFYDKNGVKFFDPTASRSLAEGAMTAFNETYYYGTQNGLQLPDTTALINLFNRPTDHLTSRNKRAWSQYWNQARKNLIEKLIDFISEVSSKANFDLIYAFGGGITTLNKDFFGNEDNWLNLAMNNKLHDIYGDNAPFMITVDGEIGRYANTFGLSMQAAALHFEEINSANSESEKKKKASKEVNAK</sequence>
<dbReference type="Proteomes" id="UP000191806">
    <property type="component" value="Plasmid pJM1A"/>
</dbReference>
<dbReference type="Gene3D" id="3.30.420.40">
    <property type="match status" value="2"/>
</dbReference>
<name>A0A1V0PD81_LACLC</name>
<gene>
    <name evidence="2" type="ORF">LLJM1_04345</name>
</gene>
<evidence type="ECO:0000313" key="2">
    <source>
        <dbReference type="EMBL" id="ARE27213.1"/>
    </source>
</evidence>
<dbReference type="EMBL" id="CP016746">
    <property type="protein sequence ID" value="ARE27213.1"/>
    <property type="molecule type" value="Genomic_DNA"/>
</dbReference>